<organism evidence="3">
    <name type="scientific">marine sediment metagenome</name>
    <dbReference type="NCBI Taxonomy" id="412755"/>
    <lineage>
        <taxon>unclassified sequences</taxon>
        <taxon>metagenomes</taxon>
        <taxon>ecological metagenomes</taxon>
    </lineage>
</organism>
<dbReference type="EMBL" id="LAZR01007204">
    <property type="protein sequence ID" value="KKM86764.1"/>
    <property type="molecule type" value="Genomic_DNA"/>
</dbReference>
<protein>
    <recommendedName>
        <fullName evidence="4">Glycosyltransferase subfamily 4-like N-terminal domain-containing protein</fullName>
    </recommendedName>
</protein>
<dbReference type="PANTHER" id="PTHR45947:SF3">
    <property type="entry name" value="SULFOQUINOVOSYL TRANSFERASE SQD2"/>
    <property type="match status" value="1"/>
</dbReference>
<feature type="domain" description="Glycosyl transferase family 1" evidence="1">
    <location>
        <begin position="166"/>
        <end position="306"/>
    </location>
</feature>
<dbReference type="GO" id="GO:0016757">
    <property type="term" value="F:glycosyltransferase activity"/>
    <property type="evidence" value="ECO:0007669"/>
    <property type="project" value="InterPro"/>
</dbReference>
<evidence type="ECO:0008006" key="4">
    <source>
        <dbReference type="Google" id="ProtNLM"/>
    </source>
</evidence>
<sequence length="348" mass="39828">MHILHLTPYMSLGGTERHILNLMAQGLSRGYQVSLASPAGEGLREVPDAVRLYQIENWRGLKLLRSVKALKEIILAVGNKVDLVQVHASAEMAYLTKKYLARKPVIFTCHGYNTHPPYFNYWLAARFLRRIDCIVALTPEEKEYFLRGGIKESKLVVISNGVEEKFFRAPSSHQDDGEVIGLVGRLVKEKNFSWAVKMQAKYRFASKLFIVGEGPYCSKLEKLVKRLNLEKKVIFLGYKEEMEKIYPLFTYLLISSRKEAFALVILEALAAGVPVLVPHWLFGVREFYGSAPGVVVFKGGKDLKQKVEKGEGKIMGDRIQSFARNFLWGNIFDRYEELYSHLLMRREF</sequence>
<dbReference type="Pfam" id="PF13439">
    <property type="entry name" value="Glyco_transf_4"/>
    <property type="match status" value="1"/>
</dbReference>
<dbReference type="InterPro" id="IPR050194">
    <property type="entry name" value="Glycosyltransferase_grp1"/>
</dbReference>
<dbReference type="InterPro" id="IPR028098">
    <property type="entry name" value="Glyco_trans_4-like_N"/>
</dbReference>
<name>A0A0F9KWT0_9ZZZZ</name>
<comment type="caution">
    <text evidence="3">The sequence shown here is derived from an EMBL/GenBank/DDBJ whole genome shotgun (WGS) entry which is preliminary data.</text>
</comment>
<reference evidence="3" key="1">
    <citation type="journal article" date="2015" name="Nature">
        <title>Complex archaea that bridge the gap between prokaryotes and eukaryotes.</title>
        <authorList>
            <person name="Spang A."/>
            <person name="Saw J.H."/>
            <person name="Jorgensen S.L."/>
            <person name="Zaremba-Niedzwiedzka K."/>
            <person name="Martijn J."/>
            <person name="Lind A.E."/>
            <person name="van Eijk R."/>
            <person name="Schleper C."/>
            <person name="Guy L."/>
            <person name="Ettema T.J."/>
        </authorList>
    </citation>
    <scope>NUCLEOTIDE SEQUENCE</scope>
</reference>
<dbReference type="PANTHER" id="PTHR45947">
    <property type="entry name" value="SULFOQUINOVOSYL TRANSFERASE SQD2"/>
    <property type="match status" value="1"/>
</dbReference>
<feature type="domain" description="Glycosyltransferase subfamily 4-like N-terminal" evidence="2">
    <location>
        <begin position="13"/>
        <end position="163"/>
    </location>
</feature>
<dbReference type="AlphaFoldDB" id="A0A0F9KWT0"/>
<evidence type="ECO:0000259" key="2">
    <source>
        <dbReference type="Pfam" id="PF13439"/>
    </source>
</evidence>
<accession>A0A0F9KWT0</accession>
<dbReference type="Pfam" id="PF00534">
    <property type="entry name" value="Glycos_transf_1"/>
    <property type="match status" value="1"/>
</dbReference>
<dbReference type="SUPFAM" id="SSF53756">
    <property type="entry name" value="UDP-Glycosyltransferase/glycogen phosphorylase"/>
    <property type="match status" value="1"/>
</dbReference>
<dbReference type="InterPro" id="IPR001296">
    <property type="entry name" value="Glyco_trans_1"/>
</dbReference>
<evidence type="ECO:0000313" key="3">
    <source>
        <dbReference type="EMBL" id="KKM86764.1"/>
    </source>
</evidence>
<dbReference type="Gene3D" id="3.40.50.2000">
    <property type="entry name" value="Glycogen Phosphorylase B"/>
    <property type="match status" value="2"/>
</dbReference>
<dbReference type="CDD" id="cd03801">
    <property type="entry name" value="GT4_PimA-like"/>
    <property type="match status" value="1"/>
</dbReference>
<evidence type="ECO:0000259" key="1">
    <source>
        <dbReference type="Pfam" id="PF00534"/>
    </source>
</evidence>
<gene>
    <name evidence="3" type="ORF">LCGC14_1275700</name>
</gene>
<proteinExistence type="predicted"/>